<dbReference type="Proteomes" id="UP000007803">
    <property type="component" value="Chromosome"/>
</dbReference>
<feature type="transmembrane region" description="Helical" evidence="6">
    <location>
        <begin position="114"/>
        <end position="130"/>
    </location>
</feature>
<dbReference type="HOGENOM" id="CLU_025623_1_0_7"/>
<dbReference type="GO" id="GO:0005886">
    <property type="term" value="C:plasma membrane"/>
    <property type="evidence" value="ECO:0007669"/>
    <property type="project" value="UniProtKB-SubCell"/>
</dbReference>
<evidence type="ECO:0000313" key="7">
    <source>
        <dbReference type="EMBL" id="ADN08709.1"/>
    </source>
</evidence>
<evidence type="ECO:0000256" key="6">
    <source>
        <dbReference type="SAM" id="Phobius"/>
    </source>
</evidence>
<feature type="transmembrane region" description="Helical" evidence="6">
    <location>
        <begin position="86"/>
        <end position="107"/>
    </location>
</feature>
<feature type="transmembrane region" description="Helical" evidence="6">
    <location>
        <begin position="214"/>
        <end position="238"/>
    </location>
</feature>
<dbReference type="STRING" id="563040.Saut_0660"/>
<comment type="subcellular location">
    <subcellularLocation>
        <location evidence="1">Cell membrane</location>
        <topology evidence="1">Multi-pass membrane protein</topology>
    </subcellularLocation>
</comment>
<dbReference type="AlphaFoldDB" id="E0UQ34"/>
<accession>E0UQ34</accession>
<feature type="transmembrane region" description="Helical" evidence="6">
    <location>
        <begin position="280"/>
        <end position="305"/>
    </location>
</feature>
<sequence length="556" mass="61950">MEHYQIWIEAFSGLGLFLFGMLYLEEQIKFSAGHAFKQIVQNATKTHFKSLLTGIFSTALFQSSSIVTLMALSLVGAQLMSLESSIAIILGSNIGTTVTAWIVAIVGFSMNIKLLSYAVIGIGGLGQVLSSDASKWKNYFGILVGFGLIFLGLEGMKESFGDVAQNFDISVYAFSTPYWYALIGLTLTAVIQSSSASIAIAQSALFTHVIGFEAAAAFVVGANIGTTITALLGAIGGIPDKKRVAFAHLLFNLSTGIVSLLFLYQLITLVNIAFSHVNGVIKIAIFHTLFNVLGVLIWYPFIAFLTAFTQKYFHKTQDKVTKFICNVSTEVPEIAIEALKKEIKNLSKKVEEFALLAINVPPPKVLDENMAIDKILDKYTSNFNVEYEKVYEKIRLLEGETYRYASELSTVNNDEEYNKDLNKLTEEVNHLATAAKVIKDMLYDLDYFYNSNTKEEQEFYKNIRYQILKNIQAFNKAMQGDENSIKEMDEIYKRISDAYKKSTLIIKDIAKDHSIKSDVTTMAINDMHSIKSFSKAMYNILKLKINVNGDGLNEKI</sequence>
<proteinExistence type="predicted"/>
<evidence type="ECO:0000256" key="2">
    <source>
        <dbReference type="ARBA" id="ARBA00022475"/>
    </source>
</evidence>
<keyword evidence="8" id="KW-1185">Reference proteome</keyword>
<dbReference type="Pfam" id="PF02690">
    <property type="entry name" value="Na_Pi_cotrans"/>
    <property type="match status" value="2"/>
</dbReference>
<dbReference type="PANTHER" id="PTHR10010">
    <property type="entry name" value="SOLUTE CARRIER FAMILY 34 SODIUM PHOSPHATE , MEMBER 2-RELATED"/>
    <property type="match status" value="1"/>
</dbReference>
<organism evidence="7 8">
    <name type="scientific">Sulfurimonas autotrophica (strain ATCC BAA-671 / DSM 16294 / JCM 11897 / OK10)</name>
    <dbReference type="NCBI Taxonomy" id="563040"/>
    <lineage>
        <taxon>Bacteria</taxon>
        <taxon>Pseudomonadati</taxon>
        <taxon>Campylobacterota</taxon>
        <taxon>Epsilonproteobacteria</taxon>
        <taxon>Campylobacterales</taxon>
        <taxon>Sulfurimonadaceae</taxon>
        <taxon>Sulfurimonas</taxon>
    </lineage>
</organism>
<reference evidence="8" key="1">
    <citation type="journal article" date="2010" name="Stand. Genomic Sci.">
        <title>Complete genome sequence of Sulfurimonas autotrophica type strain (OK10).</title>
        <authorList>
            <person name="Sikorski J."/>
            <person name="Munk C."/>
            <person name="Lapidus A."/>
            <person name="Djao O."/>
            <person name="Lucas S."/>
            <person name="Glavina Del Rio T."/>
            <person name="Nolan M."/>
            <person name="Tice H."/>
            <person name="Han C."/>
            <person name="Cheng J."/>
            <person name="Tapia R."/>
            <person name="Goodwin L."/>
            <person name="Pitluck S."/>
            <person name="Liolios K."/>
            <person name="Ivanova N."/>
            <person name="Mavromatis K."/>
            <person name="Mikhailova N."/>
            <person name="Pati A."/>
            <person name="Sims D."/>
            <person name="Meincke L."/>
            <person name="Brettin T."/>
            <person name="Detter J."/>
            <person name="Chen A."/>
            <person name="Palaniappan K."/>
            <person name="Land M."/>
            <person name="Hauser L."/>
            <person name="Chang Y."/>
            <person name="Jeffries C."/>
            <person name="Rohde M."/>
            <person name="Lang E."/>
            <person name="Spring S."/>
            <person name="Goker M."/>
            <person name="Woyke T."/>
            <person name="Bristow J."/>
            <person name="Eisen J."/>
            <person name="Markowitz V."/>
            <person name="Hugenholtz P."/>
            <person name="Kyrpides N."/>
            <person name="Klenk H."/>
        </authorList>
    </citation>
    <scope>NUCLEOTIDE SEQUENCE [LARGE SCALE GENOMIC DNA]</scope>
    <source>
        <strain evidence="8">ATCC BAA-671 / DSM 16294 / JCM 11897 / OK10</strain>
    </source>
</reference>
<dbReference type="NCBIfam" id="NF037997">
    <property type="entry name" value="Na_Pi_symport"/>
    <property type="match status" value="1"/>
</dbReference>
<name>E0UQ34_SULAO</name>
<dbReference type="InterPro" id="IPR003841">
    <property type="entry name" value="Na/Pi_transpt"/>
</dbReference>
<keyword evidence="4 6" id="KW-1133">Transmembrane helix</keyword>
<feature type="transmembrane region" description="Helical" evidence="6">
    <location>
        <begin position="136"/>
        <end position="156"/>
    </location>
</feature>
<dbReference type="GO" id="GO:0044341">
    <property type="term" value="P:sodium-dependent phosphate transport"/>
    <property type="evidence" value="ECO:0007669"/>
    <property type="project" value="InterPro"/>
</dbReference>
<evidence type="ECO:0000256" key="5">
    <source>
        <dbReference type="ARBA" id="ARBA00023136"/>
    </source>
</evidence>
<keyword evidence="5 6" id="KW-0472">Membrane</keyword>
<dbReference type="GO" id="GO:0005436">
    <property type="term" value="F:sodium:phosphate symporter activity"/>
    <property type="evidence" value="ECO:0007669"/>
    <property type="project" value="InterPro"/>
</dbReference>
<evidence type="ECO:0000256" key="4">
    <source>
        <dbReference type="ARBA" id="ARBA00022989"/>
    </source>
</evidence>
<dbReference type="RefSeq" id="WP_013326465.1">
    <property type="nucleotide sequence ID" value="NC_014506.1"/>
</dbReference>
<keyword evidence="2" id="KW-1003">Cell membrane</keyword>
<evidence type="ECO:0000256" key="1">
    <source>
        <dbReference type="ARBA" id="ARBA00004651"/>
    </source>
</evidence>
<protein>
    <submittedName>
        <fullName evidence="7">Na+/Picotransporter</fullName>
    </submittedName>
</protein>
<dbReference type="KEGG" id="sua:Saut_0660"/>
<keyword evidence="3 6" id="KW-0812">Transmembrane</keyword>
<evidence type="ECO:0000256" key="3">
    <source>
        <dbReference type="ARBA" id="ARBA00022692"/>
    </source>
</evidence>
<feature type="transmembrane region" description="Helical" evidence="6">
    <location>
        <begin position="51"/>
        <end position="74"/>
    </location>
</feature>
<gene>
    <name evidence="7" type="ordered locus">Saut_0660</name>
</gene>
<dbReference type="EMBL" id="CP002205">
    <property type="protein sequence ID" value="ADN08709.1"/>
    <property type="molecule type" value="Genomic_DNA"/>
</dbReference>
<dbReference type="PANTHER" id="PTHR10010:SF46">
    <property type="entry name" value="SODIUM-DEPENDENT PHOSPHATE TRANSPORT PROTEIN 2B"/>
    <property type="match status" value="1"/>
</dbReference>
<feature type="transmembrane region" description="Helical" evidence="6">
    <location>
        <begin position="177"/>
        <end position="202"/>
    </location>
</feature>
<evidence type="ECO:0000313" key="8">
    <source>
        <dbReference type="Proteomes" id="UP000007803"/>
    </source>
</evidence>
<feature type="transmembrane region" description="Helical" evidence="6">
    <location>
        <begin position="250"/>
        <end position="274"/>
    </location>
</feature>
<feature type="transmembrane region" description="Helical" evidence="6">
    <location>
        <begin position="6"/>
        <end position="24"/>
    </location>
</feature>
<dbReference type="OrthoDB" id="9763003at2"/>
<dbReference type="eggNOG" id="COG1283">
    <property type="taxonomic scope" value="Bacteria"/>
</dbReference>